<dbReference type="EMBL" id="JADPRT010000002">
    <property type="protein sequence ID" value="MBF9067404.1"/>
    <property type="molecule type" value="Genomic_DNA"/>
</dbReference>
<evidence type="ECO:0000313" key="3">
    <source>
        <dbReference type="Proteomes" id="UP000657385"/>
    </source>
</evidence>
<accession>A0A931AYY7</accession>
<evidence type="ECO:0000313" key="2">
    <source>
        <dbReference type="EMBL" id="MBF9067404.1"/>
    </source>
</evidence>
<gene>
    <name evidence="2" type="ORF">I2501_05045</name>
</gene>
<feature type="domain" description="ER-bound oxygenase mpaB/mpaB'/Rubber oxygenase catalytic" evidence="1">
    <location>
        <begin position="88"/>
        <end position="316"/>
    </location>
</feature>
<dbReference type="PANTHER" id="PTHR36151:SF3">
    <property type="entry name" value="ER-BOUND OXYGENASE MPAB_MPAB'_RUBBER OXYGENASE CATALYTIC DOMAIN-CONTAINING PROTEIN"/>
    <property type="match status" value="1"/>
</dbReference>
<dbReference type="AlphaFoldDB" id="A0A931AYY7"/>
<dbReference type="PANTHER" id="PTHR36151">
    <property type="entry name" value="BLR2777 PROTEIN"/>
    <property type="match status" value="1"/>
</dbReference>
<dbReference type="Pfam" id="PF09995">
    <property type="entry name" value="MPAB_Lcp_cat"/>
    <property type="match status" value="1"/>
</dbReference>
<organism evidence="2 3">
    <name type="scientific">Streptacidiphilus fuscans</name>
    <dbReference type="NCBI Taxonomy" id="2789292"/>
    <lineage>
        <taxon>Bacteria</taxon>
        <taxon>Bacillati</taxon>
        <taxon>Actinomycetota</taxon>
        <taxon>Actinomycetes</taxon>
        <taxon>Kitasatosporales</taxon>
        <taxon>Streptomycetaceae</taxon>
        <taxon>Streptacidiphilus</taxon>
    </lineage>
</organism>
<proteinExistence type="predicted"/>
<protein>
    <submittedName>
        <fullName evidence="2">DUF2236 domain-containing protein</fullName>
    </submittedName>
</protein>
<dbReference type="GO" id="GO:0016491">
    <property type="term" value="F:oxidoreductase activity"/>
    <property type="evidence" value="ECO:0007669"/>
    <property type="project" value="InterPro"/>
</dbReference>
<dbReference type="Proteomes" id="UP000657385">
    <property type="component" value="Unassembled WGS sequence"/>
</dbReference>
<name>A0A931AYY7_9ACTN</name>
<dbReference type="InterPro" id="IPR018713">
    <property type="entry name" value="MPAB/Lcp_cat_dom"/>
</dbReference>
<keyword evidence="3" id="KW-1185">Reference proteome</keyword>
<evidence type="ECO:0000259" key="1">
    <source>
        <dbReference type="Pfam" id="PF09995"/>
    </source>
</evidence>
<comment type="caution">
    <text evidence="2">The sequence shown here is derived from an EMBL/GenBank/DDBJ whole genome shotgun (WGS) entry which is preliminary data.</text>
</comment>
<sequence>MLHHLLTFPLPATWQTLDRSGRSRRVCADRLSPLPLSLPLSLPHLRDAIRGRIRRQVYATVHGDGLDFGRYDRPDGDPGLFGPDSMVWLVHGDMPGMFTGGIAALLLQSLHPLAMAGVDQHSDYRERPIDRLNGTAGFVTVTSYGGAAEAEAAIARVRRIHEHVRGTAPDGRPYDAGDPELLRWVHVAETCCFLAGYQRYAPRPLSRSEQDRYFDEVARTAERLGATDVPHSLAEVHAYLREVRPQLALTEAASAAVDFLRAPGTFVSDPGSAAAMRILVDGGIDLLPDWARAQLRLPTRSVLGVTAVRAAVRALAAVLRYGCEPSDVITTARARALRPASTAVRTSPPDPG</sequence>
<reference evidence="2" key="1">
    <citation type="submission" date="2020-11" db="EMBL/GenBank/DDBJ databases">
        <title>Isolation and identification of active actinomycetes.</title>
        <authorList>
            <person name="Yu B."/>
        </authorList>
    </citation>
    <scope>NUCLEOTIDE SEQUENCE</scope>
    <source>
        <strain evidence="2">NEAU-YB345</strain>
    </source>
</reference>